<feature type="transmembrane region" description="Helical" evidence="7">
    <location>
        <begin position="421"/>
        <end position="441"/>
    </location>
</feature>
<keyword evidence="9" id="KW-1185">Reference proteome</keyword>
<comment type="similarity">
    <text evidence="1">Belongs to the cytochrome P450 family.</text>
</comment>
<dbReference type="Proteomes" id="UP001188597">
    <property type="component" value="Unassembled WGS sequence"/>
</dbReference>
<name>A0AA89ADG9_9ASTE</name>
<comment type="caution">
    <text evidence="8">The sequence shown here is derived from an EMBL/GenBank/DDBJ whole genome shotgun (WGS) entry which is preliminary data.</text>
</comment>
<accession>A0AA89ADG9</accession>
<feature type="transmembrane region" description="Helical" evidence="7">
    <location>
        <begin position="115"/>
        <end position="134"/>
    </location>
</feature>
<keyword evidence="7" id="KW-1133">Transmembrane helix</keyword>
<keyword evidence="6" id="KW-0503">Monooxygenase</keyword>
<evidence type="ECO:0000256" key="6">
    <source>
        <dbReference type="ARBA" id="ARBA00023033"/>
    </source>
</evidence>
<gene>
    <name evidence="8" type="ORF">RJ639_023812</name>
</gene>
<dbReference type="Pfam" id="PF00067">
    <property type="entry name" value="p450"/>
    <property type="match status" value="2"/>
</dbReference>
<proteinExistence type="inferred from homology"/>
<dbReference type="InterPro" id="IPR036396">
    <property type="entry name" value="Cyt_P450_sf"/>
</dbReference>
<keyword evidence="5" id="KW-0408">Iron</keyword>
<evidence type="ECO:0008006" key="10">
    <source>
        <dbReference type="Google" id="ProtNLM"/>
    </source>
</evidence>
<keyword evidence="4" id="KW-0560">Oxidoreductase</keyword>
<evidence type="ECO:0000256" key="3">
    <source>
        <dbReference type="ARBA" id="ARBA00022723"/>
    </source>
</evidence>
<dbReference type="InterPro" id="IPR001128">
    <property type="entry name" value="Cyt_P450"/>
</dbReference>
<dbReference type="GO" id="GO:0020037">
    <property type="term" value="F:heme binding"/>
    <property type="evidence" value="ECO:0007669"/>
    <property type="project" value="InterPro"/>
</dbReference>
<dbReference type="AlphaFoldDB" id="A0AA89ADG9"/>
<keyword evidence="7" id="KW-0812">Transmembrane</keyword>
<evidence type="ECO:0000313" key="8">
    <source>
        <dbReference type="EMBL" id="KAK2999714.1"/>
    </source>
</evidence>
<dbReference type="GO" id="GO:0005506">
    <property type="term" value="F:iron ion binding"/>
    <property type="evidence" value="ECO:0007669"/>
    <property type="project" value="InterPro"/>
</dbReference>
<organism evidence="8 9">
    <name type="scientific">Escallonia herrerae</name>
    <dbReference type="NCBI Taxonomy" id="1293975"/>
    <lineage>
        <taxon>Eukaryota</taxon>
        <taxon>Viridiplantae</taxon>
        <taxon>Streptophyta</taxon>
        <taxon>Embryophyta</taxon>
        <taxon>Tracheophyta</taxon>
        <taxon>Spermatophyta</taxon>
        <taxon>Magnoliopsida</taxon>
        <taxon>eudicotyledons</taxon>
        <taxon>Gunneridae</taxon>
        <taxon>Pentapetalae</taxon>
        <taxon>asterids</taxon>
        <taxon>campanulids</taxon>
        <taxon>Escalloniales</taxon>
        <taxon>Escalloniaceae</taxon>
        <taxon>Escallonia</taxon>
    </lineage>
</organism>
<feature type="transmembrane region" description="Helical" evidence="7">
    <location>
        <begin position="489"/>
        <end position="508"/>
    </location>
</feature>
<protein>
    <recommendedName>
        <fullName evidence="10">Cytochrome P450</fullName>
    </recommendedName>
</protein>
<evidence type="ECO:0000256" key="4">
    <source>
        <dbReference type="ARBA" id="ARBA00023002"/>
    </source>
</evidence>
<evidence type="ECO:0000256" key="5">
    <source>
        <dbReference type="ARBA" id="ARBA00023004"/>
    </source>
</evidence>
<dbReference type="GO" id="GO:0004497">
    <property type="term" value="F:monooxygenase activity"/>
    <property type="evidence" value="ECO:0007669"/>
    <property type="project" value="UniProtKB-KW"/>
</dbReference>
<dbReference type="EMBL" id="JAVXUP010003191">
    <property type="protein sequence ID" value="KAK2999714.1"/>
    <property type="molecule type" value="Genomic_DNA"/>
</dbReference>
<dbReference type="PRINTS" id="PR00463">
    <property type="entry name" value="EP450I"/>
</dbReference>
<dbReference type="SUPFAM" id="SSF48264">
    <property type="entry name" value="Cytochrome P450"/>
    <property type="match status" value="2"/>
</dbReference>
<evidence type="ECO:0000256" key="2">
    <source>
        <dbReference type="ARBA" id="ARBA00022617"/>
    </source>
</evidence>
<keyword evidence="3" id="KW-0479">Metal-binding</keyword>
<evidence type="ECO:0000313" key="9">
    <source>
        <dbReference type="Proteomes" id="UP001188597"/>
    </source>
</evidence>
<sequence length="834" mass="93444">MLHALHIVNTGYNCKTFGIRVCKRKMHTFLRPIREEEEADRIGENIITEHKVAATKNYDDEAYDLVDVLLDGKDEFALTTNNIKAVILVPENLHNTISHMKPLYYPPHTTLLIKFQLPSFSILLGFFLFVFMLLKIRNRSKTIDSTSNLPPGPWKLPFIGSMHHLSGSLPHHALRDLAKKHGPLMHLQLGEVSAVVVSSPETAEEVMKTHDVIFASRLHILVSKVIWYDSTDVAFAPYGEYWRQLRKICALELLSTKRVQSFRLSREEETSSVIASIASSCKPESPVNLTEAVYSHAFGTTSRAAFGKKSKDIEAFISLVKETTKAGAGFTVADVYPSIKLLHLISGVRRNVESLYQGIDNIFESIINEHRAKGLKGEGQAYKDLVDVLLQYQDGKNDFALTTDNIKAVIMDIFSAGRRRICLGMSFGLAVVELLLAKLLYHFDWKLPSGMKREELDMTKRFGATVRRKDDLYMQPKSSSPNTVFLMELQLPSFSILFAVTLFVFVLLRTRNRSKAIGSTPNLPPGPWKLPFIGSMHHLAGSLPHHALRDLANKHGSLMHLQLGEVSTVVVSSSETAKEVMKTHDVIFASRPHIIASNIICYDSTDIAFAPYGEYWRQLRKICALELLSSKRVESFRSLREAETSNLIRLIASECRTGSTINLTAKVYSHIFGTTSSAAFGKKSKSQEAFIALIKEAIKVAAGFNIADVYPSIKLLHLISGVKRNVEKLHQGLDMILEEIISEHREKATSKGQGQAYKDLVDVLLQFQDRNPDQIALTTDNVKAVILVGMHSTLNSARKKMNQVQAMLELLCRDRLCEHINCVGPRPHLPLKVA</sequence>
<evidence type="ECO:0000256" key="1">
    <source>
        <dbReference type="ARBA" id="ARBA00010617"/>
    </source>
</evidence>
<evidence type="ECO:0000256" key="7">
    <source>
        <dbReference type="SAM" id="Phobius"/>
    </source>
</evidence>
<dbReference type="InterPro" id="IPR002401">
    <property type="entry name" value="Cyt_P450_E_grp-I"/>
</dbReference>
<dbReference type="PANTHER" id="PTHR47955:SF8">
    <property type="entry name" value="CYTOCHROME P450 71D11-LIKE"/>
    <property type="match status" value="1"/>
</dbReference>
<keyword evidence="7" id="KW-0472">Membrane</keyword>
<keyword evidence="2" id="KW-0349">Heme</keyword>
<reference evidence="8" key="1">
    <citation type="submission" date="2022-12" db="EMBL/GenBank/DDBJ databases">
        <title>Draft genome assemblies for two species of Escallonia (Escalloniales).</title>
        <authorList>
            <person name="Chanderbali A."/>
            <person name="Dervinis C."/>
            <person name="Anghel I."/>
            <person name="Soltis D."/>
            <person name="Soltis P."/>
            <person name="Zapata F."/>
        </authorList>
    </citation>
    <scope>NUCLEOTIDE SEQUENCE</scope>
    <source>
        <strain evidence="8">UCBG64.0493</strain>
        <tissue evidence="8">Leaf</tissue>
    </source>
</reference>
<dbReference type="GO" id="GO:0016705">
    <property type="term" value="F:oxidoreductase activity, acting on paired donors, with incorporation or reduction of molecular oxygen"/>
    <property type="evidence" value="ECO:0007669"/>
    <property type="project" value="InterPro"/>
</dbReference>
<dbReference type="PANTHER" id="PTHR47955">
    <property type="entry name" value="CYTOCHROME P450 FAMILY 71 PROTEIN"/>
    <property type="match status" value="1"/>
</dbReference>
<dbReference type="Gene3D" id="1.10.630.10">
    <property type="entry name" value="Cytochrome P450"/>
    <property type="match status" value="3"/>
</dbReference>